<dbReference type="AlphaFoldDB" id="A0AAD8MMW3"/>
<keyword evidence="4" id="KW-0587">Phenylpropanoid metabolism</keyword>
<organism evidence="8 9">
    <name type="scientific">Heracleum sosnowskyi</name>
    <dbReference type="NCBI Taxonomy" id="360622"/>
    <lineage>
        <taxon>Eukaryota</taxon>
        <taxon>Viridiplantae</taxon>
        <taxon>Streptophyta</taxon>
        <taxon>Embryophyta</taxon>
        <taxon>Tracheophyta</taxon>
        <taxon>Spermatophyta</taxon>
        <taxon>Magnoliopsida</taxon>
        <taxon>eudicotyledons</taxon>
        <taxon>Gunneridae</taxon>
        <taxon>Pentapetalae</taxon>
        <taxon>asterids</taxon>
        <taxon>campanulids</taxon>
        <taxon>Apiales</taxon>
        <taxon>Apiaceae</taxon>
        <taxon>Apioideae</taxon>
        <taxon>apioid superclade</taxon>
        <taxon>Tordylieae</taxon>
        <taxon>Tordyliinae</taxon>
        <taxon>Heracleum</taxon>
    </lineage>
</organism>
<dbReference type="InterPro" id="IPR025110">
    <property type="entry name" value="AMP-bd_C"/>
</dbReference>
<dbReference type="InterPro" id="IPR042099">
    <property type="entry name" value="ANL_N_sf"/>
</dbReference>
<dbReference type="SUPFAM" id="SSF56801">
    <property type="entry name" value="Acetyl-CoA synthetase-like"/>
    <property type="match status" value="1"/>
</dbReference>
<keyword evidence="9" id="KW-1185">Reference proteome</keyword>
<dbReference type="PROSITE" id="PS00455">
    <property type="entry name" value="AMP_BINDING"/>
    <property type="match status" value="1"/>
</dbReference>
<dbReference type="GO" id="GO:0009698">
    <property type="term" value="P:phenylpropanoid metabolic process"/>
    <property type="evidence" value="ECO:0007669"/>
    <property type="project" value="UniProtKB-KW"/>
</dbReference>
<dbReference type="Proteomes" id="UP001237642">
    <property type="component" value="Unassembled WGS sequence"/>
</dbReference>
<dbReference type="InterPro" id="IPR000873">
    <property type="entry name" value="AMP-dep_synth/lig_dom"/>
</dbReference>
<protein>
    <submittedName>
        <fullName evidence="8">4-coumarate--CoA ligase-like 9</fullName>
    </submittedName>
</protein>
<feature type="region of interest" description="Disordered" evidence="5">
    <location>
        <begin position="1"/>
        <end position="31"/>
    </location>
</feature>
<proteinExistence type="inferred from homology"/>
<feature type="domain" description="AMP-dependent synthetase/ligase" evidence="6">
    <location>
        <begin position="54"/>
        <end position="397"/>
    </location>
</feature>
<dbReference type="PANTHER" id="PTHR24096">
    <property type="entry name" value="LONG-CHAIN-FATTY-ACID--COA LIGASE"/>
    <property type="match status" value="1"/>
</dbReference>
<name>A0AAD8MMW3_9APIA</name>
<evidence type="ECO:0000256" key="3">
    <source>
        <dbReference type="ARBA" id="ARBA00022598"/>
    </source>
</evidence>
<evidence type="ECO:0000259" key="7">
    <source>
        <dbReference type="Pfam" id="PF13193"/>
    </source>
</evidence>
<gene>
    <name evidence="8" type="ORF">POM88_025795</name>
</gene>
<comment type="pathway">
    <text evidence="1">Phytoalexin biosynthesis; 3,4',5-trihydroxystilbene biosynthesis; 3,4',5-trihydroxystilbene from trans-4-coumarate: step 1/2.</text>
</comment>
<comment type="caution">
    <text evidence="8">The sequence shown here is derived from an EMBL/GenBank/DDBJ whole genome shotgun (WGS) entry which is preliminary data.</text>
</comment>
<accession>A0AAD8MMW3</accession>
<dbReference type="GO" id="GO:0016405">
    <property type="term" value="F:CoA-ligase activity"/>
    <property type="evidence" value="ECO:0007669"/>
    <property type="project" value="TreeGrafter"/>
</dbReference>
<evidence type="ECO:0000259" key="6">
    <source>
        <dbReference type="Pfam" id="PF00501"/>
    </source>
</evidence>
<dbReference type="EMBL" id="JAUIZM010000006">
    <property type="protein sequence ID" value="KAK1379051.1"/>
    <property type="molecule type" value="Genomic_DNA"/>
</dbReference>
<sequence length="543" mass="59453">MVIKDGNRSSGFDYQTQTYHSLRPPPPAQLPHETTPLSITDYVFTLCNKNGRFLVDAASGHCLSFSQLESYITTLSSSLRLCIGLSPGDTAFVLSPNSLHVPLLYLSLLAIGVIVSPSNPASSISEVSSQVQLSSPVIAFATSDTAHKLPSLRYPPILLDSPEFESLLSTPTLRDCQHNNQDRVVVRQSDTAAVLYSSGTTGRVKGVALTHRNLISSLNGAIILLQDRRVVAMCTVPFFHVYGFLYCIRCVAFGESLVVMNRFNFDLMMKSIQQFRVTNLALVPPLVVAMINSPTRGYDLSSLQIVISGAAPLPIPLIKRFNTIFPNVSLVQAYGMTETTGGIFRTVGPFESKRLGANGRLAYSCQAKIVDPQTGIGLPPFKHGELWVRGPLIMRGYVHDEVATSTTLTTDGWLRTGDLCYFDDEGFLFYVDRIKELIKCNGYQVAPAELEDLLQSHPDIVEAAVVPYPDEKAGQVPVAFVVRTPGSTIDESFVKEFVAKEVAPYKKLRQVSFTDSIPKNATGKVLRKELVKIALSNVASSRL</sequence>
<dbReference type="PANTHER" id="PTHR24096:SF362">
    <property type="entry name" value="4-COUMARATE--COA LIGASE-LIKE 9"/>
    <property type="match status" value="1"/>
</dbReference>
<comment type="similarity">
    <text evidence="2">Belongs to the ATP-dependent AMP-binding enzyme family.</text>
</comment>
<evidence type="ECO:0000256" key="2">
    <source>
        <dbReference type="ARBA" id="ARBA00006432"/>
    </source>
</evidence>
<dbReference type="FunFam" id="3.30.300.30:FF:000007">
    <property type="entry name" value="4-coumarate--CoA ligase 2"/>
    <property type="match status" value="1"/>
</dbReference>
<evidence type="ECO:0000256" key="1">
    <source>
        <dbReference type="ARBA" id="ARBA00004930"/>
    </source>
</evidence>
<dbReference type="Pfam" id="PF00501">
    <property type="entry name" value="AMP-binding"/>
    <property type="match status" value="1"/>
</dbReference>
<dbReference type="Gene3D" id="3.40.50.12780">
    <property type="entry name" value="N-terminal domain of ligase-like"/>
    <property type="match status" value="1"/>
</dbReference>
<dbReference type="Gene3D" id="3.30.300.30">
    <property type="match status" value="1"/>
</dbReference>
<dbReference type="Pfam" id="PF13193">
    <property type="entry name" value="AMP-binding_C"/>
    <property type="match status" value="1"/>
</dbReference>
<evidence type="ECO:0000313" key="8">
    <source>
        <dbReference type="EMBL" id="KAK1379051.1"/>
    </source>
</evidence>
<dbReference type="InterPro" id="IPR045851">
    <property type="entry name" value="AMP-bd_C_sf"/>
</dbReference>
<reference evidence="8" key="2">
    <citation type="submission" date="2023-05" db="EMBL/GenBank/DDBJ databases">
        <authorList>
            <person name="Schelkunov M.I."/>
        </authorList>
    </citation>
    <scope>NUCLEOTIDE SEQUENCE</scope>
    <source>
        <strain evidence="8">Hsosn_3</strain>
        <tissue evidence="8">Leaf</tissue>
    </source>
</reference>
<evidence type="ECO:0000256" key="4">
    <source>
        <dbReference type="ARBA" id="ARBA00023051"/>
    </source>
</evidence>
<dbReference type="CDD" id="cd05904">
    <property type="entry name" value="4CL"/>
    <property type="match status" value="1"/>
</dbReference>
<keyword evidence="3 8" id="KW-0436">Ligase</keyword>
<dbReference type="InterPro" id="IPR020845">
    <property type="entry name" value="AMP-binding_CS"/>
</dbReference>
<evidence type="ECO:0000256" key="5">
    <source>
        <dbReference type="SAM" id="MobiDB-lite"/>
    </source>
</evidence>
<evidence type="ECO:0000313" key="9">
    <source>
        <dbReference type="Proteomes" id="UP001237642"/>
    </source>
</evidence>
<feature type="domain" description="AMP-binding enzyme C-terminal" evidence="7">
    <location>
        <begin position="449"/>
        <end position="524"/>
    </location>
</feature>
<reference evidence="8" key="1">
    <citation type="submission" date="2023-02" db="EMBL/GenBank/DDBJ databases">
        <title>Genome of toxic invasive species Heracleum sosnowskyi carries increased number of genes despite the absence of recent whole-genome duplications.</title>
        <authorList>
            <person name="Schelkunov M."/>
            <person name="Shtratnikova V."/>
            <person name="Makarenko M."/>
            <person name="Klepikova A."/>
            <person name="Omelchenko D."/>
            <person name="Novikova G."/>
            <person name="Obukhova E."/>
            <person name="Bogdanov V."/>
            <person name="Penin A."/>
            <person name="Logacheva M."/>
        </authorList>
    </citation>
    <scope>NUCLEOTIDE SEQUENCE</scope>
    <source>
        <strain evidence="8">Hsosn_3</strain>
        <tissue evidence="8">Leaf</tissue>
    </source>
</reference>
<feature type="compositionally biased region" description="Polar residues" evidence="5">
    <location>
        <begin position="8"/>
        <end position="20"/>
    </location>
</feature>